<dbReference type="EMBL" id="SMRU01000034">
    <property type="protein sequence ID" value="TDF90998.1"/>
    <property type="molecule type" value="Genomic_DNA"/>
</dbReference>
<reference evidence="2 3" key="1">
    <citation type="submission" date="2019-03" db="EMBL/GenBank/DDBJ databases">
        <title>Whole genome sequence of Arthrobacter sp JH1-1.</title>
        <authorList>
            <person name="Trinh H.N."/>
        </authorList>
    </citation>
    <scope>NUCLEOTIDE SEQUENCE [LARGE SCALE GENOMIC DNA]</scope>
    <source>
        <strain evidence="2 3">JH1-1</strain>
    </source>
</reference>
<dbReference type="RefSeq" id="WP_133206377.1">
    <property type="nucleotide sequence ID" value="NZ_SMRU01000034.1"/>
</dbReference>
<dbReference type="Proteomes" id="UP000295511">
    <property type="component" value="Unassembled WGS sequence"/>
</dbReference>
<keyword evidence="3" id="KW-1185">Reference proteome</keyword>
<comment type="caution">
    <text evidence="2">The sequence shown here is derived from an EMBL/GenBank/DDBJ whole genome shotgun (WGS) entry which is preliminary data.</text>
</comment>
<evidence type="ECO:0000313" key="3">
    <source>
        <dbReference type="Proteomes" id="UP000295511"/>
    </source>
</evidence>
<proteinExistence type="predicted"/>
<name>A0A4R5K999_9MICC</name>
<evidence type="ECO:0000313" key="2">
    <source>
        <dbReference type="EMBL" id="TDF90998.1"/>
    </source>
</evidence>
<keyword evidence="1" id="KW-0812">Transmembrane</keyword>
<evidence type="ECO:0000256" key="1">
    <source>
        <dbReference type="SAM" id="Phobius"/>
    </source>
</evidence>
<dbReference type="OrthoDB" id="4952468at2"/>
<feature type="transmembrane region" description="Helical" evidence="1">
    <location>
        <begin position="40"/>
        <end position="59"/>
    </location>
</feature>
<protein>
    <submittedName>
        <fullName evidence="2">Uncharacterized protein</fullName>
    </submittedName>
</protein>
<gene>
    <name evidence="2" type="ORF">E1809_21920</name>
</gene>
<organism evidence="2 3">
    <name type="scientific">Arthrobacter terricola</name>
    <dbReference type="NCBI Taxonomy" id="2547396"/>
    <lineage>
        <taxon>Bacteria</taxon>
        <taxon>Bacillati</taxon>
        <taxon>Actinomycetota</taxon>
        <taxon>Actinomycetes</taxon>
        <taxon>Micrococcales</taxon>
        <taxon>Micrococcaceae</taxon>
        <taxon>Arthrobacter</taxon>
    </lineage>
</organism>
<keyword evidence="1" id="KW-0472">Membrane</keyword>
<dbReference type="AlphaFoldDB" id="A0A4R5K999"/>
<keyword evidence="1" id="KW-1133">Transmembrane helix</keyword>
<accession>A0A4R5K999</accession>
<sequence length="65" mass="6807">MEYLGLFLILVAAGLRLMGRYFAGADHQPRSTATFRGLHAVPPGAAALLAAAAGVFIFTTSISTR</sequence>